<name>A0A9N9PSH6_9HELO</name>
<sequence>MAAEVLGERLLREVRGEEGSLEDLLIHLRTHHPTRIPLLPAPLSNILTHHNHTNPTKTKTLTLSGTYIPLINHLILTLLTPHQPTTIAILDLTHRFSPSHLVPILGVEELRHIHVFYPTPDTLGVTLEGLEGYMLRGEHGSGGGW</sequence>
<accession>A0A9N9PSH6</accession>
<organism evidence="1 2">
    <name type="scientific">Hymenoscyphus fraxineus</name>
    <dbReference type="NCBI Taxonomy" id="746836"/>
    <lineage>
        <taxon>Eukaryota</taxon>
        <taxon>Fungi</taxon>
        <taxon>Dikarya</taxon>
        <taxon>Ascomycota</taxon>
        <taxon>Pezizomycotina</taxon>
        <taxon>Leotiomycetes</taxon>
        <taxon>Helotiales</taxon>
        <taxon>Helotiaceae</taxon>
        <taxon>Hymenoscyphus</taxon>
    </lineage>
</organism>
<protein>
    <submittedName>
        <fullName evidence="1">Uncharacterized protein</fullName>
    </submittedName>
</protein>
<evidence type="ECO:0000313" key="1">
    <source>
        <dbReference type="EMBL" id="CAG8953408.1"/>
    </source>
</evidence>
<dbReference type="EMBL" id="CAJVRL010000050">
    <property type="protein sequence ID" value="CAG8953408.1"/>
    <property type="molecule type" value="Genomic_DNA"/>
</dbReference>
<comment type="caution">
    <text evidence="1">The sequence shown here is derived from an EMBL/GenBank/DDBJ whole genome shotgun (WGS) entry which is preliminary data.</text>
</comment>
<dbReference type="Proteomes" id="UP000696280">
    <property type="component" value="Unassembled WGS sequence"/>
</dbReference>
<proteinExistence type="predicted"/>
<dbReference type="OrthoDB" id="3596146at2759"/>
<evidence type="ECO:0000313" key="2">
    <source>
        <dbReference type="Proteomes" id="UP000696280"/>
    </source>
</evidence>
<keyword evidence="2" id="KW-1185">Reference proteome</keyword>
<gene>
    <name evidence="1" type="ORF">HYFRA_00010157</name>
</gene>
<dbReference type="AlphaFoldDB" id="A0A9N9PSH6"/>
<reference evidence="1" key="1">
    <citation type="submission" date="2021-07" db="EMBL/GenBank/DDBJ databases">
        <authorList>
            <person name="Durling M."/>
        </authorList>
    </citation>
    <scope>NUCLEOTIDE SEQUENCE</scope>
</reference>